<evidence type="ECO:0000256" key="1">
    <source>
        <dbReference type="SAM" id="MobiDB-lite"/>
    </source>
</evidence>
<protein>
    <submittedName>
        <fullName evidence="2">Uncharacterized protein</fullName>
    </submittedName>
</protein>
<proteinExistence type="predicted"/>
<accession>Q0RGL2</accession>
<organism evidence="2 3">
    <name type="scientific">Frankia alni (strain DSM 45986 / CECT 9034 / ACN14a)</name>
    <dbReference type="NCBI Taxonomy" id="326424"/>
    <lineage>
        <taxon>Bacteria</taxon>
        <taxon>Bacillati</taxon>
        <taxon>Actinomycetota</taxon>
        <taxon>Actinomycetes</taxon>
        <taxon>Frankiales</taxon>
        <taxon>Frankiaceae</taxon>
        <taxon>Frankia</taxon>
    </lineage>
</organism>
<dbReference type="STRING" id="326424.FRAAL4734"/>
<name>Q0RGL2_FRAAA</name>
<dbReference type="HOGENOM" id="CLU_2537630_0_0_11"/>
<dbReference type="Proteomes" id="UP000000657">
    <property type="component" value="Chromosome"/>
</dbReference>
<dbReference type="AlphaFoldDB" id="Q0RGL2"/>
<keyword evidence="3" id="KW-1185">Reference proteome</keyword>
<feature type="region of interest" description="Disordered" evidence="1">
    <location>
        <begin position="45"/>
        <end position="83"/>
    </location>
</feature>
<sequence>MGGGHRRMGGGVVGFVHAREARSTAVRAHPPQVWTCLLLWSQSAGRRPGVTGTRGDGPRKGAGADGGQSTAGQFGRGRTSPWS</sequence>
<reference evidence="2 3" key="1">
    <citation type="journal article" date="2007" name="Genome Res.">
        <title>Genome characteristics of facultatively symbiotic Frankia sp. strains reflect host range and host plant biogeography.</title>
        <authorList>
            <person name="Normand P."/>
            <person name="Lapierre P."/>
            <person name="Tisa L.S."/>
            <person name="Gogarten J.P."/>
            <person name="Alloisio N."/>
            <person name="Bagnarol E."/>
            <person name="Bassi C.A."/>
            <person name="Berry A.M."/>
            <person name="Bickhart D.M."/>
            <person name="Choisne N."/>
            <person name="Couloux A."/>
            <person name="Cournoyer B."/>
            <person name="Cruveiller S."/>
            <person name="Daubin V."/>
            <person name="Demange N."/>
            <person name="Francino M.P."/>
            <person name="Goltsman E."/>
            <person name="Huang Y."/>
            <person name="Kopp O.R."/>
            <person name="Labarre L."/>
            <person name="Lapidus A."/>
            <person name="Lavire C."/>
            <person name="Marechal J."/>
            <person name="Martinez M."/>
            <person name="Mastronunzio J.E."/>
            <person name="Mullin B.C."/>
            <person name="Niemann J."/>
            <person name="Pujic P."/>
            <person name="Rawnsley T."/>
            <person name="Rouy Z."/>
            <person name="Schenowitz C."/>
            <person name="Sellstedt A."/>
            <person name="Tavares F."/>
            <person name="Tomkins J.P."/>
            <person name="Vallenet D."/>
            <person name="Valverde C."/>
            <person name="Wall L.G."/>
            <person name="Wang Y."/>
            <person name="Medigue C."/>
            <person name="Benson D.R."/>
        </authorList>
    </citation>
    <scope>NUCLEOTIDE SEQUENCE [LARGE SCALE GENOMIC DNA]</scope>
    <source>
        <strain evidence="3">DSM 45986 / CECT 9034 / ACN14a</strain>
    </source>
</reference>
<dbReference type="EMBL" id="CT573213">
    <property type="protein sequence ID" value="CAJ63375.1"/>
    <property type="molecule type" value="Genomic_DNA"/>
</dbReference>
<dbReference type="KEGG" id="fal:FRAAL4734"/>
<evidence type="ECO:0000313" key="2">
    <source>
        <dbReference type="EMBL" id="CAJ63375.1"/>
    </source>
</evidence>
<evidence type="ECO:0000313" key="3">
    <source>
        <dbReference type="Proteomes" id="UP000000657"/>
    </source>
</evidence>
<gene>
    <name evidence="2" type="ordered locus">FRAAL4734</name>
</gene>